<dbReference type="AlphaFoldDB" id="A0A9J6GBX7"/>
<dbReference type="Proteomes" id="UP000821853">
    <property type="component" value="Chromosome 5"/>
</dbReference>
<keyword evidence="2" id="KW-1185">Reference proteome</keyword>
<organism evidence="1 2">
    <name type="scientific">Haemaphysalis longicornis</name>
    <name type="common">Bush tick</name>
    <dbReference type="NCBI Taxonomy" id="44386"/>
    <lineage>
        <taxon>Eukaryota</taxon>
        <taxon>Metazoa</taxon>
        <taxon>Ecdysozoa</taxon>
        <taxon>Arthropoda</taxon>
        <taxon>Chelicerata</taxon>
        <taxon>Arachnida</taxon>
        <taxon>Acari</taxon>
        <taxon>Parasitiformes</taxon>
        <taxon>Ixodida</taxon>
        <taxon>Ixodoidea</taxon>
        <taxon>Ixodidae</taxon>
        <taxon>Haemaphysalinae</taxon>
        <taxon>Haemaphysalis</taxon>
    </lineage>
</organism>
<name>A0A9J6GBX7_HAELO</name>
<dbReference type="EMBL" id="JABSTR010000007">
    <property type="protein sequence ID" value="KAH9375886.1"/>
    <property type="molecule type" value="Genomic_DNA"/>
</dbReference>
<comment type="caution">
    <text evidence="1">The sequence shown here is derived from an EMBL/GenBank/DDBJ whole genome shotgun (WGS) entry which is preliminary data.</text>
</comment>
<proteinExistence type="predicted"/>
<sequence length="92" mass="10496">MPRKPHRFGRGICFRQNSPASKKKTQKCLDLLKIYSAVKQSQNLTLLLQKAWSYDQGQQLLIVGYFNAPHPEWGYPHVSCEGRGVLSTILSH</sequence>
<dbReference type="VEuPathDB" id="VectorBase:HLOH_044509"/>
<gene>
    <name evidence="1" type="ORF">HPB48_008960</name>
</gene>
<protein>
    <submittedName>
        <fullName evidence="1">Uncharacterized protein</fullName>
    </submittedName>
</protein>
<evidence type="ECO:0000313" key="2">
    <source>
        <dbReference type="Proteomes" id="UP000821853"/>
    </source>
</evidence>
<reference evidence="1 2" key="1">
    <citation type="journal article" date="2020" name="Cell">
        <title>Large-Scale Comparative Analyses of Tick Genomes Elucidate Their Genetic Diversity and Vector Capacities.</title>
        <authorList>
            <consortium name="Tick Genome and Microbiome Consortium (TIGMIC)"/>
            <person name="Jia N."/>
            <person name="Wang J."/>
            <person name="Shi W."/>
            <person name="Du L."/>
            <person name="Sun Y."/>
            <person name="Zhan W."/>
            <person name="Jiang J.F."/>
            <person name="Wang Q."/>
            <person name="Zhang B."/>
            <person name="Ji P."/>
            <person name="Bell-Sakyi L."/>
            <person name="Cui X.M."/>
            <person name="Yuan T.T."/>
            <person name="Jiang B.G."/>
            <person name="Yang W.F."/>
            <person name="Lam T.T."/>
            <person name="Chang Q.C."/>
            <person name="Ding S.J."/>
            <person name="Wang X.J."/>
            <person name="Zhu J.G."/>
            <person name="Ruan X.D."/>
            <person name="Zhao L."/>
            <person name="Wei J.T."/>
            <person name="Ye R.Z."/>
            <person name="Que T.C."/>
            <person name="Du C.H."/>
            <person name="Zhou Y.H."/>
            <person name="Cheng J.X."/>
            <person name="Dai P.F."/>
            <person name="Guo W.B."/>
            <person name="Han X.H."/>
            <person name="Huang E.J."/>
            <person name="Li L.F."/>
            <person name="Wei W."/>
            <person name="Gao Y.C."/>
            <person name="Liu J.Z."/>
            <person name="Shao H.Z."/>
            <person name="Wang X."/>
            <person name="Wang C.C."/>
            <person name="Yang T.C."/>
            <person name="Huo Q.B."/>
            <person name="Li W."/>
            <person name="Chen H.Y."/>
            <person name="Chen S.E."/>
            <person name="Zhou L.G."/>
            <person name="Ni X.B."/>
            <person name="Tian J.H."/>
            <person name="Sheng Y."/>
            <person name="Liu T."/>
            <person name="Pan Y.S."/>
            <person name="Xia L.Y."/>
            <person name="Li J."/>
            <person name="Zhao F."/>
            <person name="Cao W.C."/>
        </authorList>
    </citation>
    <scope>NUCLEOTIDE SEQUENCE [LARGE SCALE GENOMIC DNA]</scope>
    <source>
        <strain evidence="1">HaeL-2018</strain>
    </source>
</reference>
<evidence type="ECO:0000313" key="1">
    <source>
        <dbReference type="EMBL" id="KAH9375886.1"/>
    </source>
</evidence>
<accession>A0A9J6GBX7</accession>